<dbReference type="AlphaFoldDB" id="A0A4Z2E4A2"/>
<sequence>MHVLVSTYKAGQRTGTKGERRKEKRLVELGILQLFEEEGQKLIKATIGKIDTFVEEILQKDGLVRYLGAVVSDSELFADSRGRFGRALKETFPITVHPDNILIDPLGQTENPRAYVSRAHQTWRNVTGNDPDLNRMDQSVLRGKILIGLPLPVRSILAEVVGFGSLGRGVYTDHIAQQVELYRKKYLDIKGQEQETLRKLNQLQLGDNKKPEKNQPLQPFPVIPFAFYPQAAFNQAQPWEDRGQRNYEQGGQFNPNSQQRSDDCYNCGRFGHYARNCYQKGRNFRGNFRGNSRKRY</sequence>
<evidence type="ECO:0000313" key="4">
    <source>
        <dbReference type="Proteomes" id="UP000314294"/>
    </source>
</evidence>
<dbReference type="SMART" id="SM00343">
    <property type="entry name" value="ZnF_C2HC"/>
    <property type="match status" value="1"/>
</dbReference>
<dbReference type="GO" id="GO:0008270">
    <property type="term" value="F:zinc ion binding"/>
    <property type="evidence" value="ECO:0007669"/>
    <property type="project" value="UniProtKB-KW"/>
</dbReference>
<dbReference type="Proteomes" id="UP000314294">
    <property type="component" value="Unassembled WGS sequence"/>
</dbReference>
<dbReference type="OrthoDB" id="8956736at2759"/>
<dbReference type="EMBL" id="SRLO01018614">
    <property type="protein sequence ID" value="TNN23400.1"/>
    <property type="molecule type" value="Genomic_DNA"/>
</dbReference>
<gene>
    <name evidence="3" type="ORF">EYF80_066480</name>
</gene>
<organism evidence="3 4">
    <name type="scientific">Liparis tanakae</name>
    <name type="common">Tanaka's snailfish</name>
    <dbReference type="NCBI Taxonomy" id="230148"/>
    <lineage>
        <taxon>Eukaryota</taxon>
        <taxon>Metazoa</taxon>
        <taxon>Chordata</taxon>
        <taxon>Craniata</taxon>
        <taxon>Vertebrata</taxon>
        <taxon>Euteleostomi</taxon>
        <taxon>Actinopterygii</taxon>
        <taxon>Neopterygii</taxon>
        <taxon>Teleostei</taxon>
        <taxon>Neoteleostei</taxon>
        <taxon>Acanthomorphata</taxon>
        <taxon>Eupercaria</taxon>
        <taxon>Perciformes</taxon>
        <taxon>Cottioidei</taxon>
        <taxon>Cottales</taxon>
        <taxon>Liparidae</taxon>
        <taxon>Liparis</taxon>
    </lineage>
</organism>
<accession>A0A4Z2E4A2</accession>
<evidence type="ECO:0000313" key="3">
    <source>
        <dbReference type="EMBL" id="TNN23400.1"/>
    </source>
</evidence>
<dbReference type="Gene3D" id="4.10.60.10">
    <property type="entry name" value="Zinc finger, CCHC-type"/>
    <property type="match status" value="1"/>
</dbReference>
<keyword evidence="1" id="KW-0862">Zinc</keyword>
<name>A0A4Z2E4A2_9TELE</name>
<reference evidence="3 4" key="1">
    <citation type="submission" date="2019-03" db="EMBL/GenBank/DDBJ databases">
        <title>First draft genome of Liparis tanakae, snailfish: a comprehensive survey of snailfish specific genes.</title>
        <authorList>
            <person name="Kim W."/>
            <person name="Song I."/>
            <person name="Jeong J.-H."/>
            <person name="Kim D."/>
            <person name="Kim S."/>
            <person name="Ryu S."/>
            <person name="Song J.Y."/>
            <person name="Lee S.K."/>
        </authorList>
    </citation>
    <scope>NUCLEOTIDE SEQUENCE [LARGE SCALE GENOMIC DNA]</scope>
    <source>
        <tissue evidence="3">Muscle</tissue>
    </source>
</reference>
<evidence type="ECO:0000259" key="2">
    <source>
        <dbReference type="PROSITE" id="PS50158"/>
    </source>
</evidence>
<feature type="domain" description="CCHC-type" evidence="2">
    <location>
        <begin position="264"/>
        <end position="277"/>
    </location>
</feature>
<dbReference type="Pfam" id="PF00098">
    <property type="entry name" value="zf-CCHC"/>
    <property type="match status" value="1"/>
</dbReference>
<dbReference type="InterPro" id="IPR001878">
    <property type="entry name" value="Znf_CCHC"/>
</dbReference>
<keyword evidence="1" id="KW-0479">Metal-binding</keyword>
<evidence type="ECO:0000256" key="1">
    <source>
        <dbReference type="PROSITE-ProRule" id="PRU00047"/>
    </source>
</evidence>
<comment type="caution">
    <text evidence="3">The sequence shown here is derived from an EMBL/GenBank/DDBJ whole genome shotgun (WGS) entry which is preliminary data.</text>
</comment>
<protein>
    <recommendedName>
        <fullName evidence="2">CCHC-type domain-containing protein</fullName>
    </recommendedName>
</protein>
<keyword evidence="4" id="KW-1185">Reference proteome</keyword>
<dbReference type="PROSITE" id="PS50158">
    <property type="entry name" value="ZF_CCHC"/>
    <property type="match status" value="1"/>
</dbReference>
<proteinExistence type="predicted"/>
<dbReference type="SUPFAM" id="SSF57756">
    <property type="entry name" value="Retrovirus zinc finger-like domains"/>
    <property type="match status" value="1"/>
</dbReference>
<dbReference type="GO" id="GO:0003676">
    <property type="term" value="F:nucleic acid binding"/>
    <property type="evidence" value="ECO:0007669"/>
    <property type="project" value="InterPro"/>
</dbReference>
<keyword evidence="1" id="KW-0863">Zinc-finger</keyword>
<dbReference type="InterPro" id="IPR036875">
    <property type="entry name" value="Znf_CCHC_sf"/>
</dbReference>